<feature type="compositionally biased region" description="Low complexity" evidence="12">
    <location>
        <begin position="404"/>
        <end position="433"/>
    </location>
</feature>
<evidence type="ECO:0000259" key="15">
    <source>
        <dbReference type="Pfam" id="PF07715"/>
    </source>
</evidence>
<keyword evidence="9 10" id="KW-0998">Cell outer membrane</keyword>
<evidence type="ECO:0000313" key="17">
    <source>
        <dbReference type="Proteomes" id="UP000477849"/>
    </source>
</evidence>
<accession>A0A6M1SFE3</accession>
<dbReference type="GO" id="GO:0015344">
    <property type="term" value="F:siderophore uptake transmembrane transporter activity"/>
    <property type="evidence" value="ECO:0007669"/>
    <property type="project" value="TreeGrafter"/>
</dbReference>
<reference evidence="16 17" key="1">
    <citation type="submission" date="2020-02" db="EMBL/GenBank/DDBJ databases">
        <title>Genome sequence of the type strain CCBAU10050 of Rhizobium daejeonense.</title>
        <authorList>
            <person name="Gao J."/>
            <person name="Sun J."/>
        </authorList>
    </citation>
    <scope>NUCLEOTIDE SEQUENCE [LARGE SCALE GENOMIC DNA]</scope>
    <source>
        <strain evidence="16 17">CCBAU10050</strain>
    </source>
</reference>
<evidence type="ECO:0000256" key="2">
    <source>
        <dbReference type="ARBA" id="ARBA00022448"/>
    </source>
</evidence>
<dbReference type="EMBL" id="JAAKZH010000005">
    <property type="protein sequence ID" value="NGO65456.1"/>
    <property type="molecule type" value="Genomic_DNA"/>
</dbReference>
<proteinExistence type="inferred from homology"/>
<dbReference type="InterPro" id="IPR012910">
    <property type="entry name" value="Plug_dom"/>
</dbReference>
<keyword evidence="5 13" id="KW-0732">Signal</keyword>
<dbReference type="PANTHER" id="PTHR30069">
    <property type="entry name" value="TONB-DEPENDENT OUTER MEMBRANE RECEPTOR"/>
    <property type="match status" value="1"/>
</dbReference>
<dbReference type="Gene3D" id="2.170.130.10">
    <property type="entry name" value="TonB-dependent receptor, plug domain"/>
    <property type="match status" value="1"/>
</dbReference>
<evidence type="ECO:0000256" key="7">
    <source>
        <dbReference type="ARBA" id="ARBA00023136"/>
    </source>
</evidence>
<dbReference type="Pfam" id="PF00593">
    <property type="entry name" value="TonB_dep_Rec_b-barrel"/>
    <property type="match status" value="1"/>
</dbReference>
<evidence type="ECO:0000256" key="11">
    <source>
        <dbReference type="RuleBase" id="RU003357"/>
    </source>
</evidence>
<dbReference type="InterPro" id="IPR036942">
    <property type="entry name" value="Beta-barrel_TonB_sf"/>
</dbReference>
<keyword evidence="2 10" id="KW-0813">Transport</keyword>
<dbReference type="GO" id="GO:0009279">
    <property type="term" value="C:cell outer membrane"/>
    <property type="evidence" value="ECO:0007669"/>
    <property type="project" value="UniProtKB-SubCell"/>
</dbReference>
<dbReference type="PANTHER" id="PTHR30069:SF29">
    <property type="entry name" value="HEMOGLOBIN AND HEMOGLOBIN-HAPTOGLOBIN-BINDING PROTEIN 1-RELATED"/>
    <property type="match status" value="1"/>
</dbReference>
<keyword evidence="7 10" id="KW-0472">Membrane</keyword>
<dbReference type="InterPro" id="IPR000531">
    <property type="entry name" value="Beta-barrel_TonB"/>
</dbReference>
<evidence type="ECO:0000256" key="5">
    <source>
        <dbReference type="ARBA" id="ARBA00022729"/>
    </source>
</evidence>
<dbReference type="GO" id="GO:0044718">
    <property type="term" value="P:siderophore transmembrane transport"/>
    <property type="evidence" value="ECO:0007669"/>
    <property type="project" value="TreeGrafter"/>
</dbReference>
<dbReference type="InterPro" id="IPR037066">
    <property type="entry name" value="Plug_dom_sf"/>
</dbReference>
<comment type="similarity">
    <text evidence="10 11">Belongs to the TonB-dependent receptor family.</text>
</comment>
<organism evidence="16 17">
    <name type="scientific">Rhizobium daejeonense</name>
    <dbReference type="NCBI Taxonomy" id="240521"/>
    <lineage>
        <taxon>Bacteria</taxon>
        <taxon>Pseudomonadati</taxon>
        <taxon>Pseudomonadota</taxon>
        <taxon>Alphaproteobacteria</taxon>
        <taxon>Hyphomicrobiales</taxon>
        <taxon>Rhizobiaceae</taxon>
        <taxon>Rhizobium/Agrobacterium group</taxon>
        <taxon>Rhizobium</taxon>
    </lineage>
</organism>
<protein>
    <submittedName>
        <fullName evidence="16">TonB-dependent receptor</fullName>
    </submittedName>
</protein>
<keyword evidence="6 11" id="KW-0798">TonB box</keyword>
<evidence type="ECO:0000256" key="3">
    <source>
        <dbReference type="ARBA" id="ARBA00022452"/>
    </source>
</evidence>
<dbReference type="RefSeq" id="WP_163901992.1">
    <property type="nucleotide sequence ID" value="NZ_CP048427.1"/>
</dbReference>
<dbReference type="Gene3D" id="2.40.170.20">
    <property type="entry name" value="TonB-dependent receptor, beta-barrel domain"/>
    <property type="match status" value="1"/>
</dbReference>
<feature type="signal peptide" evidence="13">
    <location>
        <begin position="1"/>
        <end position="23"/>
    </location>
</feature>
<sequence length="751" mass="81428">MLYKFRKPHRALVLVLLVSASYAQLPLYAASAQDSSTEDDTASSNSSTVLAPITVTGKKTGRPSATEPMGATFAEPESAHQASQTVSVVERSWIDTTTPKSTVDILADVPGVTISRNGGLGGQIYLRGFNSNDWRSSFYIDGNRFRGRNTLQYMLIAPEEIERVEVIRGPASLLYGSDALTGVVNVITRQPDYDTSGDWRIAGGGSSVSYNSNGNGLVGSQDLTIVGHDFDITGTLTGRRSSDYESHAGTVENSDYKALGGSVVVGYTPVEGQRLEFVYRDQYVESGRAGGVGGVPGAPYRAAREDPLQVHMGRVNYSGDFTDGLFDHIEASAYVDKFYTELEVQANTFNSAGQLTRNTATRNYVVDPTVIGGNVKGSIPWEQGEWGTGKTTVGLDWMHESRSGGESSSVVTNYNPSTGAVTSTTSTARTKSSPDTTQANIGAFMLNEWTPVDPLTISLGGRYDWYRTTSDLSPLPSALLPYFEDNNDSTNSALTGGAGFLYRLTPEFDIIGNIGTSYREPQNSEMFAFTNGATLTIPNPGLKPEEGVSYELGAAWRNGDVGIQVTGFYNRYRNLIVTAQNVLYEGTRVNQRQNVGNAEITGVEAEMRWQATDSINIFGKISTLHATDVDTNETLPYIAPVTGSIGLQYSPPDSGYSLIANAEWAGDKHHITSSEYPTDGYIVANLYGRFDLEKMISENYKGTTLTFGIENIFDTEYVSPSTTVSVASARSMYNPLVEPGRSFSLKLEHRF</sequence>
<keyword evidence="4 10" id="KW-0812">Transmembrane</keyword>
<keyword evidence="3 10" id="KW-1134">Transmembrane beta strand</keyword>
<name>A0A6M1SFE3_9HYPH</name>
<dbReference type="CDD" id="cd01347">
    <property type="entry name" value="ligand_gated_channel"/>
    <property type="match status" value="1"/>
</dbReference>
<dbReference type="Pfam" id="PF07715">
    <property type="entry name" value="Plug"/>
    <property type="match status" value="1"/>
</dbReference>
<evidence type="ECO:0000259" key="14">
    <source>
        <dbReference type="Pfam" id="PF00593"/>
    </source>
</evidence>
<dbReference type="Proteomes" id="UP000477849">
    <property type="component" value="Unassembled WGS sequence"/>
</dbReference>
<comment type="subcellular location">
    <subcellularLocation>
        <location evidence="1 10">Cell outer membrane</location>
        <topology evidence="1 10">Multi-pass membrane protein</topology>
    </subcellularLocation>
</comment>
<evidence type="ECO:0000256" key="13">
    <source>
        <dbReference type="SAM" id="SignalP"/>
    </source>
</evidence>
<dbReference type="SUPFAM" id="SSF56935">
    <property type="entry name" value="Porins"/>
    <property type="match status" value="1"/>
</dbReference>
<feature type="domain" description="TonB-dependent receptor-like beta-barrel" evidence="14">
    <location>
        <begin position="283"/>
        <end position="712"/>
    </location>
</feature>
<dbReference type="AlphaFoldDB" id="A0A6M1SFE3"/>
<keyword evidence="8 16" id="KW-0675">Receptor</keyword>
<comment type="caution">
    <text evidence="16">The sequence shown here is derived from an EMBL/GenBank/DDBJ whole genome shotgun (WGS) entry which is preliminary data.</text>
</comment>
<evidence type="ECO:0000313" key="16">
    <source>
        <dbReference type="EMBL" id="NGO65456.1"/>
    </source>
</evidence>
<feature type="chain" id="PRO_5027091877" evidence="13">
    <location>
        <begin position="24"/>
        <end position="751"/>
    </location>
</feature>
<evidence type="ECO:0000256" key="8">
    <source>
        <dbReference type="ARBA" id="ARBA00023170"/>
    </source>
</evidence>
<gene>
    <name evidence="16" type="ORF">G6N76_17430</name>
</gene>
<evidence type="ECO:0000256" key="6">
    <source>
        <dbReference type="ARBA" id="ARBA00023077"/>
    </source>
</evidence>
<dbReference type="InterPro" id="IPR039426">
    <property type="entry name" value="TonB-dep_rcpt-like"/>
</dbReference>
<evidence type="ECO:0000256" key="10">
    <source>
        <dbReference type="PROSITE-ProRule" id="PRU01360"/>
    </source>
</evidence>
<feature type="region of interest" description="Disordered" evidence="12">
    <location>
        <begin position="54"/>
        <end position="81"/>
    </location>
</feature>
<dbReference type="PROSITE" id="PS52016">
    <property type="entry name" value="TONB_DEPENDENT_REC_3"/>
    <property type="match status" value="1"/>
</dbReference>
<feature type="region of interest" description="Disordered" evidence="12">
    <location>
        <begin position="401"/>
        <end position="436"/>
    </location>
</feature>
<evidence type="ECO:0000256" key="9">
    <source>
        <dbReference type="ARBA" id="ARBA00023237"/>
    </source>
</evidence>
<feature type="domain" description="TonB-dependent receptor plug" evidence="15">
    <location>
        <begin position="81"/>
        <end position="183"/>
    </location>
</feature>
<evidence type="ECO:0000256" key="12">
    <source>
        <dbReference type="SAM" id="MobiDB-lite"/>
    </source>
</evidence>
<keyword evidence="17" id="KW-1185">Reference proteome</keyword>
<evidence type="ECO:0000256" key="4">
    <source>
        <dbReference type="ARBA" id="ARBA00022692"/>
    </source>
</evidence>
<evidence type="ECO:0000256" key="1">
    <source>
        <dbReference type="ARBA" id="ARBA00004571"/>
    </source>
</evidence>